<feature type="region of interest" description="Disordered" evidence="1">
    <location>
        <begin position="149"/>
        <end position="224"/>
    </location>
</feature>
<sequence>MIRTTAKVLIFSILFSLISFSLFSQSEWEGTTAMGRYGEFPSSGLYGASNSFPRNTLVEVENLETGMSATVLIVDRLDDPGLFLLLSREAAENLGIEDDQIVRSRVQLADNSRRLSIEDKDRPYHPDPDINPGAEDELSFLDRYAATEAAPGTAPVPPAALAVVPPEPEETGDTEESPARPEPEAAAEAPPAVVADIAVEPEPEPEAPELTETAELDEGPRVEELVATAPEEDVPDLPLAEPELKDQAVAMGITDNLYGAAPGEEELALGELPVPSEAAEREAAIAEQFPLPQPPYNGEEESFVAAVPRLIEEPRLEAEEEPAEEEMAAAPAEEPQGETVVVLEPAEARPPEPSEGEESKALVQAEKEEVETLDVPTALQVEPDSLYLQLGVYTSPVSAESTAARFKGTYPVLVLNQDNAYYKVLVGPLSPDESGALLMNFRARGFRDAFIRKGY</sequence>
<feature type="compositionally biased region" description="Acidic residues" evidence="1">
    <location>
        <begin position="167"/>
        <end position="176"/>
    </location>
</feature>
<reference evidence="3 4" key="1">
    <citation type="submission" date="2017-03" db="EMBL/GenBank/DDBJ databases">
        <title>Draft Genome sequence of Marispirochaeta sp. strain JC444.</title>
        <authorList>
            <person name="Shivani Y."/>
            <person name="Subhash Y."/>
            <person name="Sasikala C."/>
            <person name="Ramana C."/>
        </authorList>
    </citation>
    <scope>NUCLEOTIDE SEQUENCE [LARGE SCALE GENOMIC DNA]</scope>
    <source>
        <strain evidence="3 4">JC444</strain>
    </source>
</reference>
<dbReference type="RefSeq" id="WP_083047338.1">
    <property type="nucleotide sequence ID" value="NZ_MWQY01000001.1"/>
</dbReference>
<feature type="compositionally biased region" description="Basic and acidic residues" evidence="1">
    <location>
        <begin position="346"/>
        <end position="360"/>
    </location>
</feature>
<gene>
    <name evidence="3" type="ORF">B4O97_00775</name>
</gene>
<dbReference type="AlphaFoldDB" id="A0A1Y1S464"/>
<evidence type="ECO:0000313" key="4">
    <source>
        <dbReference type="Proteomes" id="UP000192343"/>
    </source>
</evidence>
<dbReference type="SUPFAM" id="SSF110997">
    <property type="entry name" value="Sporulation related repeat"/>
    <property type="match status" value="1"/>
</dbReference>
<protein>
    <recommendedName>
        <fullName evidence="2">SPOR domain-containing protein</fullName>
    </recommendedName>
</protein>
<dbReference type="GO" id="GO:0042834">
    <property type="term" value="F:peptidoglycan binding"/>
    <property type="evidence" value="ECO:0007669"/>
    <property type="project" value="InterPro"/>
</dbReference>
<evidence type="ECO:0000313" key="3">
    <source>
        <dbReference type="EMBL" id="ORC38324.1"/>
    </source>
</evidence>
<dbReference type="Pfam" id="PF05036">
    <property type="entry name" value="SPOR"/>
    <property type="match status" value="1"/>
</dbReference>
<evidence type="ECO:0000256" key="1">
    <source>
        <dbReference type="SAM" id="MobiDB-lite"/>
    </source>
</evidence>
<dbReference type="InterPro" id="IPR036680">
    <property type="entry name" value="SPOR-like_sf"/>
</dbReference>
<feature type="compositionally biased region" description="Acidic residues" evidence="1">
    <location>
        <begin position="199"/>
        <end position="217"/>
    </location>
</feature>
<feature type="domain" description="SPOR" evidence="2">
    <location>
        <begin position="386"/>
        <end position="452"/>
    </location>
</feature>
<accession>A0A1Y1S464</accession>
<dbReference type="EMBL" id="MWQY01000001">
    <property type="protein sequence ID" value="ORC38324.1"/>
    <property type="molecule type" value="Genomic_DNA"/>
</dbReference>
<dbReference type="InterPro" id="IPR036908">
    <property type="entry name" value="RlpA-like_sf"/>
</dbReference>
<dbReference type="Proteomes" id="UP000192343">
    <property type="component" value="Unassembled WGS sequence"/>
</dbReference>
<dbReference type="Gene3D" id="2.40.40.10">
    <property type="entry name" value="RlpA-like domain"/>
    <property type="match status" value="1"/>
</dbReference>
<feature type="compositionally biased region" description="Acidic residues" evidence="1">
    <location>
        <begin position="318"/>
        <end position="327"/>
    </location>
</feature>
<dbReference type="STRING" id="1963862.B4O97_00775"/>
<feature type="region of interest" description="Disordered" evidence="1">
    <location>
        <begin position="314"/>
        <end position="366"/>
    </location>
</feature>
<name>A0A1Y1S464_9SPIO</name>
<keyword evidence="4" id="KW-1185">Reference proteome</keyword>
<evidence type="ECO:0000259" key="2">
    <source>
        <dbReference type="Pfam" id="PF05036"/>
    </source>
</evidence>
<feature type="compositionally biased region" description="Low complexity" evidence="1">
    <location>
        <begin position="184"/>
        <end position="198"/>
    </location>
</feature>
<dbReference type="OrthoDB" id="371392at2"/>
<organism evidence="3 4">
    <name type="scientific">Marispirochaeta aestuarii</name>
    <dbReference type="NCBI Taxonomy" id="1963862"/>
    <lineage>
        <taxon>Bacteria</taxon>
        <taxon>Pseudomonadati</taxon>
        <taxon>Spirochaetota</taxon>
        <taxon>Spirochaetia</taxon>
        <taxon>Spirochaetales</taxon>
        <taxon>Spirochaetaceae</taxon>
        <taxon>Marispirochaeta</taxon>
    </lineage>
</organism>
<comment type="caution">
    <text evidence="3">The sequence shown here is derived from an EMBL/GenBank/DDBJ whole genome shotgun (WGS) entry which is preliminary data.</text>
</comment>
<proteinExistence type="predicted"/>
<feature type="compositionally biased region" description="Low complexity" evidence="1">
    <location>
        <begin position="149"/>
        <end position="164"/>
    </location>
</feature>
<dbReference type="InterPro" id="IPR007730">
    <property type="entry name" value="SPOR-like_dom"/>
</dbReference>